<keyword evidence="9" id="KW-0010">Activator</keyword>
<evidence type="ECO:0000256" key="1">
    <source>
        <dbReference type="ARBA" id="ARBA00001947"/>
    </source>
</evidence>
<evidence type="ECO:0000256" key="7">
    <source>
        <dbReference type="ARBA" id="ARBA00023015"/>
    </source>
</evidence>
<dbReference type="GO" id="GO:0032259">
    <property type="term" value="P:methylation"/>
    <property type="evidence" value="ECO:0007669"/>
    <property type="project" value="UniProtKB-KW"/>
</dbReference>
<evidence type="ECO:0000259" key="12">
    <source>
        <dbReference type="PROSITE" id="PS01124"/>
    </source>
</evidence>
<protein>
    <recommendedName>
        <fullName evidence="12">HTH araC/xylS-type domain-containing protein</fullName>
    </recommendedName>
</protein>
<dbReference type="InterPro" id="IPR018060">
    <property type="entry name" value="HTH_AraC"/>
</dbReference>
<dbReference type="SUPFAM" id="SSF57884">
    <property type="entry name" value="Ada DNA repair protein, N-terminal domain (N-Ada 10)"/>
    <property type="match status" value="1"/>
</dbReference>
<keyword evidence="2" id="KW-0489">Methyltransferase</keyword>
<feature type="domain" description="HTH araC/xylS-type" evidence="12">
    <location>
        <begin position="84"/>
        <end position="136"/>
    </location>
</feature>
<evidence type="ECO:0000256" key="8">
    <source>
        <dbReference type="ARBA" id="ARBA00023125"/>
    </source>
</evidence>
<dbReference type="GO" id="GO:0003908">
    <property type="term" value="F:methylated-DNA-[protein]-cysteine S-methyltransferase activity"/>
    <property type="evidence" value="ECO:0007669"/>
    <property type="project" value="InterPro"/>
</dbReference>
<dbReference type="PROSITE" id="PS00041">
    <property type="entry name" value="HTH_ARAC_FAMILY_1"/>
    <property type="match status" value="1"/>
</dbReference>
<dbReference type="VEuPathDB" id="FungiDB:GMDG_05962"/>
<dbReference type="AlphaFoldDB" id="A0A177A6A1"/>
<dbReference type="GO" id="GO:0008270">
    <property type="term" value="F:zinc ion binding"/>
    <property type="evidence" value="ECO:0007669"/>
    <property type="project" value="InterPro"/>
</dbReference>
<dbReference type="GeneID" id="36288739"/>
<keyword evidence="6" id="KW-0862">Zinc</keyword>
<keyword evidence="8" id="KW-0238">DNA-binding</keyword>
<evidence type="ECO:0000256" key="9">
    <source>
        <dbReference type="ARBA" id="ARBA00023159"/>
    </source>
</evidence>
<dbReference type="InterPro" id="IPR018062">
    <property type="entry name" value="HTH_AraC-typ_CS"/>
</dbReference>
<dbReference type="RefSeq" id="XP_024322983.1">
    <property type="nucleotide sequence ID" value="XM_024469290.1"/>
</dbReference>
<dbReference type="InterPro" id="IPR035451">
    <property type="entry name" value="Ada-like_dom_sf"/>
</dbReference>
<evidence type="ECO:0000256" key="5">
    <source>
        <dbReference type="ARBA" id="ARBA00022763"/>
    </source>
</evidence>
<evidence type="ECO:0000256" key="4">
    <source>
        <dbReference type="ARBA" id="ARBA00022723"/>
    </source>
</evidence>
<dbReference type="InterPro" id="IPR036631">
    <property type="entry name" value="MGMT_N_sf"/>
</dbReference>
<evidence type="ECO:0000256" key="2">
    <source>
        <dbReference type="ARBA" id="ARBA00022603"/>
    </source>
</evidence>
<evidence type="ECO:0000256" key="11">
    <source>
        <dbReference type="ARBA" id="ARBA00023204"/>
    </source>
</evidence>
<proteinExistence type="predicted"/>
<dbReference type="PROSITE" id="PS01124">
    <property type="entry name" value="HTH_ARAC_FAMILY_2"/>
    <property type="match status" value="1"/>
</dbReference>
<dbReference type="OrthoDB" id="2447880at2759"/>
<accession>A0A177A6A1</accession>
<gene>
    <name evidence="13" type="ORF">VC83_05674</name>
</gene>
<dbReference type="InterPro" id="IPR009057">
    <property type="entry name" value="Homeodomain-like_sf"/>
</dbReference>
<evidence type="ECO:0000313" key="13">
    <source>
        <dbReference type="EMBL" id="OAF57696.1"/>
    </source>
</evidence>
<keyword evidence="11" id="KW-0234">DNA repair</keyword>
<dbReference type="eggNOG" id="ENOG502S6W3">
    <property type="taxonomic scope" value="Eukaryota"/>
</dbReference>
<dbReference type="Pfam" id="PF02805">
    <property type="entry name" value="Ada_Zn_binding"/>
    <property type="match status" value="1"/>
</dbReference>
<keyword evidence="3" id="KW-0808">Transferase</keyword>
<keyword evidence="10" id="KW-0804">Transcription</keyword>
<dbReference type="GO" id="GO:0003700">
    <property type="term" value="F:DNA-binding transcription factor activity"/>
    <property type="evidence" value="ECO:0007669"/>
    <property type="project" value="InterPro"/>
</dbReference>
<dbReference type="EMBL" id="KV441399">
    <property type="protein sequence ID" value="OAF57696.1"/>
    <property type="molecule type" value="Genomic_DNA"/>
</dbReference>
<keyword evidence="5" id="KW-0227">DNA damage</keyword>
<evidence type="ECO:0000256" key="3">
    <source>
        <dbReference type="ARBA" id="ARBA00022679"/>
    </source>
</evidence>
<dbReference type="InterPro" id="IPR004026">
    <property type="entry name" value="Ada_DNA_repair_Zn-bd"/>
</dbReference>
<dbReference type="Gene3D" id="1.10.10.60">
    <property type="entry name" value="Homeodomain-like"/>
    <property type="match status" value="1"/>
</dbReference>
<dbReference type="GO" id="GO:0006281">
    <property type="term" value="P:DNA repair"/>
    <property type="evidence" value="ECO:0007669"/>
    <property type="project" value="UniProtKB-KW"/>
</dbReference>
<dbReference type="Gene3D" id="3.40.10.10">
    <property type="entry name" value="DNA Methylphosphotriester Repair Domain"/>
    <property type="match status" value="1"/>
</dbReference>
<dbReference type="GO" id="GO:0043565">
    <property type="term" value="F:sequence-specific DNA binding"/>
    <property type="evidence" value="ECO:0007669"/>
    <property type="project" value="InterPro"/>
</dbReference>
<dbReference type="Pfam" id="PF00165">
    <property type="entry name" value="HTH_AraC"/>
    <property type="match status" value="1"/>
</dbReference>
<keyword evidence="4" id="KW-0479">Metal-binding</keyword>
<sequence>MASYLTESSRWAALEAHDPLADGNFVYCVKTTGIYCRPTCGARLARRANVVFQDNASAAQEAGFRACKRCKPDLDKHDPQATLVARARHTIERIQAEKGSIPSLANLAEEAGLTKSHFHRVFKKITGVTPRVYAEGLAKDGNAELKSPQSIASETPSLGYLASKTASEGPATPVLHQLPSVPEGPASKNSAFSHMTPIRPQSRAMGMNETDLIDDLYSMASGLPSRVAVPKPSPKEIFYTIQPWKSSFVLIATSPNGMCLMEIEDSSDALLHILSTRFPDAHLALSSWSPSKSSAGLKGHQNSQEAIFENIMNALVNPTGKILDIPFDLH</sequence>
<name>A0A177A6A1_9PEZI</name>
<dbReference type="Gene3D" id="3.30.160.70">
    <property type="entry name" value="Methylated DNA-protein cysteine methyltransferase domain"/>
    <property type="match status" value="1"/>
</dbReference>
<dbReference type="Proteomes" id="UP000077154">
    <property type="component" value="Unassembled WGS sequence"/>
</dbReference>
<keyword evidence="7" id="KW-0805">Transcription regulation</keyword>
<organism evidence="13">
    <name type="scientific">Pseudogymnoascus destructans</name>
    <dbReference type="NCBI Taxonomy" id="655981"/>
    <lineage>
        <taxon>Eukaryota</taxon>
        <taxon>Fungi</taxon>
        <taxon>Dikarya</taxon>
        <taxon>Ascomycota</taxon>
        <taxon>Pezizomycotina</taxon>
        <taxon>Leotiomycetes</taxon>
        <taxon>Thelebolales</taxon>
        <taxon>Thelebolaceae</taxon>
        <taxon>Pseudogymnoascus</taxon>
    </lineage>
</organism>
<evidence type="ECO:0000256" key="10">
    <source>
        <dbReference type="ARBA" id="ARBA00023163"/>
    </source>
</evidence>
<comment type="cofactor">
    <cofactor evidence="1">
        <name>Zn(2+)</name>
        <dbReference type="ChEBI" id="CHEBI:29105"/>
    </cofactor>
</comment>
<evidence type="ECO:0000256" key="6">
    <source>
        <dbReference type="ARBA" id="ARBA00022833"/>
    </source>
</evidence>
<dbReference type="SUPFAM" id="SSF46689">
    <property type="entry name" value="Homeodomain-like"/>
    <property type="match status" value="1"/>
</dbReference>
<reference evidence="13" key="1">
    <citation type="submission" date="2016-03" db="EMBL/GenBank/DDBJ databases">
        <title>Updated assembly of Pseudogymnoascus destructans, the fungus causing white-nose syndrome of bats.</title>
        <authorList>
            <person name="Palmer J.M."/>
            <person name="Drees K.P."/>
            <person name="Foster J.T."/>
            <person name="Lindner D.L."/>
        </authorList>
    </citation>
    <scope>NUCLEOTIDE SEQUENCE [LARGE SCALE GENOMIC DNA]</scope>
    <source>
        <strain evidence="13">20631-21</strain>
    </source>
</reference>
<dbReference type="SUPFAM" id="SSF53155">
    <property type="entry name" value="Methylated DNA-protein cysteine methyltransferase domain"/>
    <property type="match status" value="1"/>
</dbReference>